<dbReference type="CDD" id="cd20625">
    <property type="entry name" value="CYP164-like"/>
    <property type="match status" value="1"/>
</dbReference>
<evidence type="ECO:0000256" key="5">
    <source>
        <dbReference type="ARBA" id="ARBA00023004"/>
    </source>
</evidence>
<keyword evidence="2 7" id="KW-0349">Heme</keyword>
<evidence type="ECO:0000256" key="4">
    <source>
        <dbReference type="ARBA" id="ARBA00023002"/>
    </source>
</evidence>
<keyword evidence="4 7" id="KW-0560">Oxidoreductase</keyword>
<evidence type="ECO:0000256" key="1">
    <source>
        <dbReference type="ARBA" id="ARBA00010617"/>
    </source>
</evidence>
<dbReference type="InterPro" id="IPR001128">
    <property type="entry name" value="Cyt_P450"/>
</dbReference>
<dbReference type="InterPro" id="IPR017972">
    <property type="entry name" value="Cyt_P450_CS"/>
</dbReference>
<dbReference type="RefSeq" id="WP_013424000.1">
    <property type="nucleotide sequence ID" value="NC_014666.1"/>
</dbReference>
<reference evidence="8 9" key="1">
    <citation type="submission" date="2010-10" db="EMBL/GenBank/DDBJ databases">
        <title>Complete sequence of Frankia sp. EuI1c.</title>
        <authorList>
            <consortium name="US DOE Joint Genome Institute"/>
            <person name="Lucas S."/>
            <person name="Copeland A."/>
            <person name="Lapidus A."/>
            <person name="Cheng J.-F."/>
            <person name="Bruce D."/>
            <person name="Goodwin L."/>
            <person name="Pitluck S."/>
            <person name="Chertkov O."/>
            <person name="Detter J.C."/>
            <person name="Han C."/>
            <person name="Tapia R."/>
            <person name="Land M."/>
            <person name="Hauser L."/>
            <person name="Jeffries C."/>
            <person name="Kyrpides N."/>
            <person name="Ivanova N."/>
            <person name="Mikhailova N."/>
            <person name="Beauchemin N."/>
            <person name="Sen A."/>
            <person name="Sur S.A."/>
            <person name="Gtari M."/>
            <person name="Wall L."/>
            <person name="Tisa L."/>
            <person name="Woyke T."/>
        </authorList>
    </citation>
    <scope>NUCLEOTIDE SEQUENCE [LARGE SCALE GENOMIC DNA]</scope>
    <source>
        <strain evidence="9">DSM 45817 / CECT 9037 / EuI1c</strain>
    </source>
</reference>
<evidence type="ECO:0000256" key="6">
    <source>
        <dbReference type="ARBA" id="ARBA00023033"/>
    </source>
</evidence>
<protein>
    <submittedName>
        <fullName evidence="8">Cytochrome P450</fullName>
    </submittedName>
</protein>
<dbReference type="HOGENOM" id="CLU_033716_0_2_11"/>
<dbReference type="Pfam" id="PF00067">
    <property type="entry name" value="p450"/>
    <property type="match status" value="1"/>
</dbReference>
<dbReference type="GO" id="GO:0016705">
    <property type="term" value="F:oxidoreductase activity, acting on paired donors, with incorporation or reduction of molecular oxygen"/>
    <property type="evidence" value="ECO:0007669"/>
    <property type="project" value="InterPro"/>
</dbReference>
<keyword evidence="6 7" id="KW-0503">Monooxygenase</keyword>
<dbReference type="PROSITE" id="PS00086">
    <property type="entry name" value="CYTOCHROME_P450"/>
    <property type="match status" value="1"/>
</dbReference>
<dbReference type="PANTHER" id="PTHR46696:SF1">
    <property type="entry name" value="CYTOCHROME P450 YJIB-RELATED"/>
    <property type="match status" value="1"/>
</dbReference>
<comment type="similarity">
    <text evidence="1 7">Belongs to the cytochrome P450 family.</text>
</comment>
<evidence type="ECO:0000313" key="8">
    <source>
        <dbReference type="EMBL" id="ADP80882.1"/>
    </source>
</evidence>
<dbReference type="PANTHER" id="PTHR46696">
    <property type="entry name" value="P450, PUTATIVE (EUROFUNG)-RELATED"/>
    <property type="match status" value="1"/>
</dbReference>
<evidence type="ECO:0000313" key="9">
    <source>
        <dbReference type="Proteomes" id="UP000002484"/>
    </source>
</evidence>
<dbReference type="InParanoid" id="E3J903"/>
<organism evidence="8 9">
    <name type="scientific">Pseudofrankia inefficax (strain DSM 45817 / CECT 9037 / DDB 130130 / EuI1c)</name>
    <name type="common">Frankia inefficax</name>
    <dbReference type="NCBI Taxonomy" id="298654"/>
    <lineage>
        <taxon>Bacteria</taxon>
        <taxon>Bacillati</taxon>
        <taxon>Actinomycetota</taxon>
        <taxon>Actinomycetes</taxon>
        <taxon>Frankiales</taxon>
        <taxon>Frankiaceae</taxon>
        <taxon>Pseudofrankia</taxon>
    </lineage>
</organism>
<dbReference type="InterPro" id="IPR036396">
    <property type="entry name" value="Cyt_P450_sf"/>
</dbReference>
<dbReference type="STRING" id="298654.FraEuI1c_2856"/>
<keyword evidence="9" id="KW-1185">Reference proteome</keyword>
<dbReference type="KEGG" id="fri:FraEuI1c_2856"/>
<dbReference type="FunFam" id="1.10.630.10:FF:000018">
    <property type="entry name" value="Cytochrome P450 monooxygenase"/>
    <property type="match status" value="1"/>
</dbReference>
<keyword evidence="3 7" id="KW-0479">Metal-binding</keyword>
<dbReference type="eggNOG" id="COG2124">
    <property type="taxonomic scope" value="Bacteria"/>
</dbReference>
<dbReference type="Gene3D" id="1.10.630.10">
    <property type="entry name" value="Cytochrome P450"/>
    <property type="match status" value="1"/>
</dbReference>
<dbReference type="PRINTS" id="PR00385">
    <property type="entry name" value="P450"/>
</dbReference>
<keyword evidence="5 7" id="KW-0408">Iron</keyword>
<dbReference type="GO" id="GO:0005506">
    <property type="term" value="F:iron ion binding"/>
    <property type="evidence" value="ECO:0007669"/>
    <property type="project" value="InterPro"/>
</dbReference>
<dbReference type="AlphaFoldDB" id="E3J903"/>
<accession>E3J903</accession>
<dbReference type="InterPro" id="IPR002397">
    <property type="entry name" value="Cyt_P450_B"/>
</dbReference>
<dbReference type="PRINTS" id="PR00359">
    <property type="entry name" value="BP450"/>
</dbReference>
<evidence type="ECO:0000256" key="2">
    <source>
        <dbReference type="ARBA" id="ARBA00022617"/>
    </source>
</evidence>
<dbReference type="EMBL" id="CP002299">
    <property type="protein sequence ID" value="ADP80882.1"/>
    <property type="molecule type" value="Genomic_DNA"/>
</dbReference>
<dbReference type="OrthoDB" id="142769at2"/>
<dbReference type="Proteomes" id="UP000002484">
    <property type="component" value="Chromosome"/>
</dbReference>
<evidence type="ECO:0000256" key="3">
    <source>
        <dbReference type="ARBA" id="ARBA00022723"/>
    </source>
</evidence>
<gene>
    <name evidence="8" type="ordered locus">FraEuI1c_2856</name>
</gene>
<sequence length="404" mass="44741">MITQEVDINFDLPEIVTDPVPTYDLIRSAGRVVLNKRLGVWMVPGYEDVLTVLHTPAIFSNAAYGMGELPPILDGAEIMINADPPKHQPLRKVALNAFVRRSLRKMEDTIQQVVTDLLDDPALADPLAGGGEAELVNAYCRPLPAQVIARLLGVPLSDLPDFVRWSDDLSALMDSGQRGTPEHQLRWQRGADSGVEMKAYLTDQINRHRREEHDDLINDLLVANENGILDDKELLATCVLLMIAGNETTTKLIGTSLRLLGSNPDVRRSLVEDPSLMANAVEEILRYEGVTTIVPRNLTQDTTLAGVDLPAGSIVMALLGAANRDPEAFEDPNRFDISRHTSNRHVAFGHGIHLCLGNQLARMEARLALSAFLNRYPDYDLGDWQYRGVFLTRGLEYLKISVGR</sequence>
<evidence type="ECO:0000256" key="7">
    <source>
        <dbReference type="RuleBase" id="RU000461"/>
    </source>
</evidence>
<dbReference type="GO" id="GO:0020037">
    <property type="term" value="F:heme binding"/>
    <property type="evidence" value="ECO:0007669"/>
    <property type="project" value="InterPro"/>
</dbReference>
<dbReference type="SUPFAM" id="SSF48264">
    <property type="entry name" value="Cytochrome P450"/>
    <property type="match status" value="1"/>
</dbReference>
<name>E3J903_PSEI1</name>
<dbReference type="GO" id="GO:0004497">
    <property type="term" value="F:monooxygenase activity"/>
    <property type="evidence" value="ECO:0007669"/>
    <property type="project" value="UniProtKB-KW"/>
</dbReference>
<proteinExistence type="inferred from homology"/>